<feature type="region of interest" description="Disordered" evidence="1">
    <location>
        <begin position="1210"/>
        <end position="1239"/>
    </location>
</feature>
<feature type="compositionally biased region" description="Acidic residues" evidence="1">
    <location>
        <begin position="1563"/>
        <end position="1572"/>
    </location>
</feature>
<proteinExistence type="predicted"/>
<feature type="region of interest" description="Disordered" evidence="1">
    <location>
        <begin position="758"/>
        <end position="783"/>
    </location>
</feature>
<accession>A0A409XQ33</accession>
<comment type="caution">
    <text evidence="2">The sequence shown here is derived from an EMBL/GenBank/DDBJ whole genome shotgun (WGS) entry which is preliminary data.</text>
</comment>
<feature type="region of interest" description="Disordered" evidence="1">
    <location>
        <begin position="197"/>
        <end position="281"/>
    </location>
</feature>
<feature type="compositionally biased region" description="Polar residues" evidence="1">
    <location>
        <begin position="255"/>
        <end position="269"/>
    </location>
</feature>
<dbReference type="OrthoDB" id="3214502at2759"/>
<keyword evidence="3" id="KW-1185">Reference proteome</keyword>
<name>A0A409XQ33_PSICY</name>
<protein>
    <submittedName>
        <fullName evidence="2">Uncharacterized protein</fullName>
    </submittedName>
</protein>
<dbReference type="EMBL" id="NHYD01000925">
    <property type="protein sequence ID" value="PPQ92912.1"/>
    <property type="molecule type" value="Genomic_DNA"/>
</dbReference>
<sequence>MSNDTAIPSATELERTLRYLDNNIRDGLTTGTVSTKIKEMKGKLHEIFFLQRMTGAEVAHLRPIFDSPMFFWGFLKAWKEVKQAGRTPDFIQQHLRNMATFDNTISAPTTQPPKSTTVQELPSKKLHMPSIQYGKVNNPDVTKRNETTQQDIIDSRRQSPRARAQSFQHAPNHEEHIPEVPSAQELQPFVWPKGHIPVLRVPLNPGREDVSNRGRRDTADEMSYRGRKSSSASNSEREMSPIDSTGHEEDEKPTSPDQQQPAGTTSRPQQVDAATADEDYAPRFSALEKGKHRAMSEDDDDNDLIARVDALTSKVVTATTTASTALSMVYDCNEACAQMEQSAIHGPNARLGDRVTRLEGKIDNIFEKLGHFEDKYADIMQVLRSIQSTVLPVTGQGIATLVDEEIQMELQDKGDSGPTAQLSAPSADYLGAGPISEDLEDCPVDTVIGPASSAPIPQTDGIVATSICATPNSADSTPDPIHPKVNQSERHAAEAWKIDLSSVRSAIVPSVQLIPPTPNNSQEQALYGTMMIVDGTPIEPIPVSVDSAIIHADTTSSNLFPASVRTASLAHREEVLDDHTTDSNFKKMLGITQVLCIRYADAISMVSQANSYFTELSADMAPETLNEWEDEIQSVEAMRTVDIKRMDIYGARMLHSLTDDAVDGTDTDTDTGTDTPVGNWLRLTIQVEEKQLELQDKVRRLGTASTEQDRQVVNQLRQVLTSMLGQVKLLQQEAEVPDIGNSTELVHFQDEAEFDDIADNDQDGQRGPDTSDEPTLPRATQSTSTAIFPEQQILSLPSNFNIPPSTAIWKPNVPGSSKIDLPWIWRTGRWHLLNDAVGAADTDRSNGPDVQQRFQTEFNCVHWLRARAQKNRWNEEIILVEYEMIWTVRYFAHRREEWAKASDMANINPGPKAYACRRSHIWHKFRAALLVIAVLPIEQQEWKQHFLCAEVELVLSFVGRASALGLSVTIPIIIWSLAASLVQIPYEHYPLKFSDNFQALLDAGVDKDSPVHLVDNYLNDWWHSENEVSMKYTLNSFIIKDALHTHATSGLREIMTDTLPRPPPMSVPTPPCDHCQNYLNLALELRENLMAMSTAAQAAHIHADTDSDLNMRRAAGFHQVHEAVVLKEQQTGDPAHGNEDSATRSASGPHRRATTMLYPDTIDNILITRRSRRMAMNAAEQFSDLLSLPISSQKWMWGAELTQTELKALANDPKSRNIPHSGYSQSLPDGRRRRQESSTNYVSSIESAAMSAIRADSGNNIHTHSIPDCLEPLPNVRTTTWSATESVMKHEDSVIAQSVSFNDSGSRPITEVSSVPNVQMSAPSLAFVSTAADAAAMWNLSSVSSDDVSDTTRHLPAQTAALWLEDSSDDESDNKAATHPHSTDADTLADAWAISSDDDLASDAPDSSINEPAMADAHIAMPAHRENERLVGVAEAAGVWSDSTDSDEDDILVPGNHLQRMSVPLNSFVSPVGVADAAAAWYSSDDDESATRFTGPSADRRSSPAKSLTHAVDADTAVHTVTPSRITLPRRPFSPSFFDFVDHTWLPVDENDMDPNSEGQSAGDDDAGDMFL</sequence>
<gene>
    <name evidence="2" type="ORF">CVT25_009177</name>
</gene>
<feature type="compositionally biased region" description="Basic and acidic residues" evidence="1">
    <location>
        <begin position="206"/>
        <end position="224"/>
    </location>
</feature>
<organism evidence="2 3">
    <name type="scientific">Psilocybe cyanescens</name>
    <dbReference type="NCBI Taxonomy" id="93625"/>
    <lineage>
        <taxon>Eukaryota</taxon>
        <taxon>Fungi</taxon>
        <taxon>Dikarya</taxon>
        <taxon>Basidiomycota</taxon>
        <taxon>Agaricomycotina</taxon>
        <taxon>Agaricomycetes</taxon>
        <taxon>Agaricomycetidae</taxon>
        <taxon>Agaricales</taxon>
        <taxon>Agaricineae</taxon>
        <taxon>Strophariaceae</taxon>
        <taxon>Psilocybe</taxon>
    </lineage>
</organism>
<feature type="region of interest" description="Disordered" evidence="1">
    <location>
        <begin position="1485"/>
        <end position="1510"/>
    </location>
</feature>
<evidence type="ECO:0000256" key="1">
    <source>
        <dbReference type="SAM" id="MobiDB-lite"/>
    </source>
</evidence>
<feature type="region of interest" description="Disordered" evidence="1">
    <location>
        <begin position="1549"/>
        <end position="1572"/>
    </location>
</feature>
<evidence type="ECO:0000313" key="3">
    <source>
        <dbReference type="Proteomes" id="UP000283269"/>
    </source>
</evidence>
<feature type="compositionally biased region" description="Basic and acidic residues" evidence="1">
    <location>
        <begin position="235"/>
        <end position="254"/>
    </location>
</feature>
<dbReference type="InParanoid" id="A0A409XQ33"/>
<feature type="region of interest" description="Disordered" evidence="1">
    <location>
        <begin position="1365"/>
        <end position="1388"/>
    </location>
</feature>
<feature type="region of interest" description="Disordered" evidence="1">
    <location>
        <begin position="103"/>
        <end position="175"/>
    </location>
</feature>
<reference evidence="2 3" key="1">
    <citation type="journal article" date="2018" name="Evol. Lett.">
        <title>Horizontal gene cluster transfer increased hallucinogenic mushroom diversity.</title>
        <authorList>
            <person name="Reynolds H.T."/>
            <person name="Vijayakumar V."/>
            <person name="Gluck-Thaler E."/>
            <person name="Korotkin H.B."/>
            <person name="Matheny P.B."/>
            <person name="Slot J.C."/>
        </authorList>
    </citation>
    <scope>NUCLEOTIDE SEQUENCE [LARGE SCALE GENOMIC DNA]</scope>
    <source>
        <strain evidence="2 3">2631</strain>
    </source>
</reference>
<feature type="compositionally biased region" description="Polar residues" evidence="1">
    <location>
        <begin position="103"/>
        <end position="120"/>
    </location>
</feature>
<evidence type="ECO:0000313" key="2">
    <source>
        <dbReference type="EMBL" id="PPQ92912.1"/>
    </source>
</evidence>
<dbReference type="Proteomes" id="UP000283269">
    <property type="component" value="Unassembled WGS sequence"/>
</dbReference>
<feature type="region of interest" description="Disordered" evidence="1">
    <location>
        <begin position="1129"/>
        <end position="1150"/>
    </location>
</feature>
<feature type="compositionally biased region" description="Basic and acidic residues" evidence="1">
    <location>
        <begin position="1373"/>
        <end position="1384"/>
    </location>
</feature>